<proteinExistence type="predicted"/>
<dbReference type="AlphaFoldDB" id="A0A8B3CNB4"/>
<dbReference type="RefSeq" id="WP_118983821.1">
    <property type="nucleotide sequence ID" value="NZ_QHCS01000008.1"/>
</dbReference>
<organism evidence="1 2">
    <name type="scientific">Leptospira stimsonii</name>
    <dbReference type="NCBI Taxonomy" id="2202203"/>
    <lineage>
        <taxon>Bacteria</taxon>
        <taxon>Pseudomonadati</taxon>
        <taxon>Spirochaetota</taxon>
        <taxon>Spirochaetia</taxon>
        <taxon>Leptospirales</taxon>
        <taxon>Leptospiraceae</taxon>
        <taxon>Leptospira</taxon>
    </lineage>
</organism>
<dbReference type="EMBL" id="QHCS01000008">
    <property type="protein sequence ID" value="RHX83587.1"/>
    <property type="molecule type" value="Genomic_DNA"/>
</dbReference>
<reference evidence="2" key="1">
    <citation type="submission" date="2018-05" db="EMBL/GenBank/DDBJ databases">
        <title>Leptospira yasudae sp. nov. and Leptospira stimsonii sp. nov., two pathogenic species of the genus Leptospira isolated from environmental sources.</title>
        <authorList>
            <person name="Casanovas-Massana A."/>
            <person name="Hamond C."/>
            <person name="Santos L.A."/>
            <person name="Hacker K.P."/>
            <person name="Balassiano I."/>
            <person name="Medeiros M.A."/>
            <person name="Reis M.G."/>
            <person name="Ko A.I."/>
            <person name="Wunder E.A."/>
        </authorList>
    </citation>
    <scope>NUCLEOTIDE SEQUENCE [LARGE SCALE GENOMIC DNA]</scope>
    <source>
        <strain evidence="2">AMB6-RJ</strain>
    </source>
</reference>
<comment type="caution">
    <text evidence="1">The sequence shown here is derived from an EMBL/GenBank/DDBJ whole genome shotgun (WGS) entry which is preliminary data.</text>
</comment>
<accession>A0A8B3CNB4</accession>
<sequence>MNFSKEEDLKKVFVSEISKRLQCIKIQTEVRGFHGKPDVVIGFENHTSFDIVAFELKLKNWSQALTQAFRYYSFASLSYVVLDDAGLGDINRLIDEFQKYNVGLLTIDEFGNLNVYHHPKKITPFSLQSRKKMWNLLSETVNWNRSILNLNSFKRSFNNPSMQDTSELMYI</sequence>
<evidence type="ECO:0000313" key="1">
    <source>
        <dbReference type="EMBL" id="RHX83587.1"/>
    </source>
</evidence>
<protein>
    <submittedName>
        <fullName evidence="1">Uncharacterized protein</fullName>
    </submittedName>
</protein>
<dbReference type="Proteomes" id="UP000266669">
    <property type="component" value="Unassembled WGS sequence"/>
</dbReference>
<name>A0A8B3CNB4_9LEPT</name>
<evidence type="ECO:0000313" key="2">
    <source>
        <dbReference type="Proteomes" id="UP000266669"/>
    </source>
</evidence>
<gene>
    <name evidence="1" type="ORF">DLM78_21600</name>
</gene>